<feature type="compositionally biased region" description="Basic and acidic residues" evidence="2">
    <location>
        <begin position="194"/>
        <end position="215"/>
    </location>
</feature>
<keyword evidence="5" id="KW-1185">Reference proteome</keyword>
<dbReference type="Gene3D" id="3.40.50.300">
    <property type="entry name" value="P-loop containing nucleotide triphosphate hydrolases"/>
    <property type="match status" value="2"/>
</dbReference>
<proteinExistence type="predicted"/>
<feature type="domain" description="AAA+ ATPase" evidence="3">
    <location>
        <begin position="2866"/>
        <end position="3025"/>
    </location>
</feature>
<feature type="region of interest" description="Disordered" evidence="2">
    <location>
        <begin position="102"/>
        <end position="453"/>
    </location>
</feature>
<sequence length="3162" mass="357781">MSDCGHPPSNIRKRCECGKVADRLRSNFCTFCSKEEKLIIYCIECSEPPKKCRHQPESFRRKCKSCEEDEMPLRGKCCTDCGTKTLFELFCVLCPTDTPHAGNPEASGRVKKMSHTSDYEECSVEEPPNTGHRVQGRPVEETPNTGDRVQGRLVEETPNTGDFEEGRPVEETPNTGDRDQRCPVEETPNTGDRVQGRLVEETPNPGDRDQRRPVEETPNTGDFEEGRTVEETPNTGDFEEGRPVEETPNTGDRDEGRPVEKTPNRGDRDQRRHVEETPNTGDRDQRRPVEETPNTGDRDQGRPVEETPSTGDRDQGRPVEETPNTGDSDQGRPVEETPNTGDSDQGRPVEETPNTGDSDQGRPVEETPNTGDSDQGRPVEETPNTGDRVQRRLVEETPNTGDFEEGHLVKETPNTGDRDQGRPVEETPNTGDRDQRPPVEETPNTGDREKGCTVRERVIKIKFRCAVPNRQTKVGPSEDETKLVIMIHFKKSTPTSLTQQIASIDESLSFRHLCFIASFPKDTKEVSYWYELEKQRSSPTQVLKVNVQPGEVQLQIDGLIFATGSYKKQPNVEKEARNLAFTESTFLELRERAHQKMPVAPVLLEVSRPQNQQMVHIASVGLKVIEKILENPTDFGFAARDDKTAPHWHNNLRLIKLADHCDAVRAYLAEAPASTSSLEKLISMSLPPTSLEEIQALPDNELSEVSKSVQKIMDELLDKNMPDLALQLVPAYHLVVLAADPRNRQHILKDQKWDESKPNAWFGLASKFQYRFRGSGSEDWSRLKKFQNISIDFNALMELLNRFGSVDSLLNRFCAGVVKQSNLEAFLKAPNVTLDSKLALCFRVCQEMGSSDDERVLGIVEMFLDECQDAACSASTATLEELLLIFPSLVKLLLRSHKSMAPLQLQSMCFASLNTYLRCLLKLRYSQSTGVEAGSKDEISKFGDLLNQLIKHEVDTFNQQSSISVEYSHEIISMFLQRFDKFMGLLSTAGCPTEELVDLCKQKLKSFIKKLPVEATMEIFQSEGIMALLSSKTSEVILEVVIQNFKQNPKSYFWTAVDAFGNLLASFLGASSDSSSSHIFSKLSSLIEDTEKGDWNRPRDISLHTAMTLEWPLAQQLLCFLDPKAAEVQLTLNARTALEKCRHDTETLLRDLETEPLSKTVGAIQYLARHKASLKKAASVLRLSSDVDKQIFGAQEWKAAYDNTVKKLKELHALLQKTLCSNIVEIEGFRKKLLEAEVRECKIKELVDTEFCLNRLHLARFPELQPFMNHLETAVLPKIHRINQSSTFESIFAEVAGCKFRSGGEIRLPISKLIPCLLEAIDEWEAKIERLKSEEATWEAAQFLKSLFDREEELVKELSYLATEGEPWVEKLAEKLNRAQKILRFSTAAAAVQKSMEKLKIPCKDDILVRVQKTASGIESEALAKVNTDDIDEFIFLKEFAESPVFEQLMAAVSSSSELIEWLPQNIQNGPQLKTFQDLAMIYLGDSGDLEQKKIEVLVQVVNDFQEIIYGIEALVSNEERRVTEFLELCRPVMERLQKEPKRIEDLTKTANQLKWIKIIKENQGSVERPTLEKIEEIFKSGSFQIGCLVENTDHFLLTTTKESKADDSPKTQSRAEFTLADVKDLQSKLMLIAGSAYENKLLLDSFVKLTEGILRLVEVYKDFRAHCCLLCEQIDIVVDLGSAKAAKDRSTEAGIKKVKKDHNINIELRYCKPHKSIGCHYSDINEGLTQLSNVFHSCLVKWKEVITSSRTNRDLHEINFFTLKQLKFLQNELAKFFTSAAQSQVDDRVLHLLSYICPACTPKEICKAVDFVVIKKAGGDSDANEENSGHKAAVSLLTDEGYNEEVIDKTLKIFFRNFTVEEDNWSQNLIELAEKVERTSVVQAEESSRKDWSTADHELSAAEVGGLPVHEAFEKLWEIYQRSIDKSHKDFLSFHDLSMVLRRLSENEKSPISKRKLKPEFQKLFSCSEPITFVINYKDQLLATLDLFRSAYDSLPQLEEVLVCSDQTTEEDVSVFMHRSVLDQNSQALYVIMGAEQLSYQNSVFAEDIFSRLLDLVEGRTKAKIFALMADDQQRNFPFCSILASFIQDYPIIPNEKDIRDWTAKFLREQTPEESSFVWVTSSHQASGMGKSLMCSQIAKKRAPDQDPAIFSCNDTHLDAEKLHEFLSSPLNGGSAVFHIDIAREVQTGFDVCITQIAILGGISSSAGFIWRRGFSQRLLLLEHSKNLHFNTDFRVLNFLPCIQCRSPSEILEAIADGKSDNAWEPLLKDELLTSDSIRKPVKYLLNKKDRRTVQLSAKDVVKLLVENCGIENPSWQELQVFSRFFCRQISDMEKSPYCSEIAGSEIQGFQEFVLKFMLIMSKDFATRSLSISDESGGSQISDGKFTDSPEKEDLQNFQLRRRWEQNSHPYLLFNEDGATFTFVGFTINPAGDLLDQKRAVIQKGIMSQQLYKGLHRQGVHLDEAFDSLPRDEMINKIRMVFGFDNRAASTDPDLSYELTTDNAMKMLAIYMRFRCEIPVVLMGETGCGKTKLVEFLSKLMLPEGHPPLSNIRILKVHGGVSEAEVVSTLREAEKLAAENFSKSKRSPYTIVFFDEVNTTSAVGLIKEVMIDGRAHGKPIDFSKGLRCVAACNPYRKHSEETIKILENSGLGYRVRKEQTSDRFGTVPMRHLVYRVKPLPLSFLQVLWDFGNLTDKSERKYIDRIIESRKTAFSEPAASEKELNILKNAIAASQRFMRTSSDEAKFVSLRDVEKAMKMLEWLYRSEIIDTNSKESKKCNLTKFISAAVISLAVCYYSRLPKNRQHEYLSIIKQVACTDSVTEGDISDFISAVQSNLVSDVQLPESIAMNEALRENIFTMVVCISLRIPLFIVGKPGSSKSLGKAIVKELMQGQNSQAQHFKKLPNTQMLSFQCSPWSTSEGIISTFTQAAKLQVGRDENEFASVVVLDEIGLAEDSQNMPLKALHSLLEEGVSLRHQMNSEVHDQQANTMTGQTQYVRVSFVGLSNWALDPAKMNRGLYILRGVPAHDDLIETAKGICKDKKQNIVSCLDLITRFYFKICDETCKQVEFFGLRDYFCLVKHLVFKTKGKKVNNRIILECLLRNFSGFKDLNPTTLLDRKLESVDLTELQGYSPILDSLRNLMMNSVIYYLLRRTCQASRFY</sequence>
<feature type="compositionally biased region" description="Basic and acidic residues" evidence="2">
    <location>
        <begin position="239"/>
        <end position="320"/>
    </location>
</feature>
<dbReference type="STRING" id="282301.A0A267DZQ1"/>
<dbReference type="GO" id="GO:0004842">
    <property type="term" value="F:ubiquitin-protein transferase activity"/>
    <property type="evidence" value="ECO:0007669"/>
    <property type="project" value="InterPro"/>
</dbReference>
<feature type="coiled-coil region" evidence="1">
    <location>
        <begin position="1314"/>
        <end position="1341"/>
    </location>
</feature>
<dbReference type="OrthoDB" id="5976613at2759"/>
<name>A0A267DZQ1_9PLAT</name>
<feature type="compositionally biased region" description="Basic and acidic residues" evidence="2">
    <location>
        <begin position="404"/>
        <end position="439"/>
    </location>
</feature>
<feature type="domain" description="AAA+ ATPase" evidence="3">
    <location>
        <begin position="2517"/>
        <end position="2684"/>
    </location>
</feature>
<evidence type="ECO:0000259" key="3">
    <source>
        <dbReference type="SMART" id="SM00382"/>
    </source>
</evidence>
<protein>
    <recommendedName>
        <fullName evidence="3">AAA+ ATPase domain-containing protein</fullName>
    </recommendedName>
</protein>
<gene>
    <name evidence="4" type="ORF">BOX15_Mlig002339g5</name>
</gene>
<dbReference type="InterPro" id="IPR031248">
    <property type="entry name" value="RNF213"/>
</dbReference>
<dbReference type="EMBL" id="NIVC01002996">
    <property type="protein sequence ID" value="PAA53952.1"/>
    <property type="molecule type" value="Genomic_DNA"/>
</dbReference>
<dbReference type="SUPFAM" id="SSF52540">
    <property type="entry name" value="P-loop containing nucleoside triphosphate hydrolases"/>
    <property type="match status" value="2"/>
</dbReference>
<dbReference type="GO" id="GO:0016887">
    <property type="term" value="F:ATP hydrolysis activity"/>
    <property type="evidence" value="ECO:0007669"/>
    <property type="project" value="InterPro"/>
</dbReference>
<dbReference type="InterPro" id="IPR003593">
    <property type="entry name" value="AAA+_ATPase"/>
</dbReference>
<dbReference type="InterPro" id="IPR027417">
    <property type="entry name" value="P-loop_NTPase"/>
</dbReference>
<comment type="caution">
    <text evidence="4">The sequence shown here is derived from an EMBL/GenBank/DDBJ whole genome shotgun (WGS) entry which is preliminary data.</text>
</comment>
<organism evidence="4 5">
    <name type="scientific">Macrostomum lignano</name>
    <dbReference type="NCBI Taxonomy" id="282301"/>
    <lineage>
        <taxon>Eukaryota</taxon>
        <taxon>Metazoa</taxon>
        <taxon>Spiralia</taxon>
        <taxon>Lophotrochozoa</taxon>
        <taxon>Platyhelminthes</taxon>
        <taxon>Rhabditophora</taxon>
        <taxon>Macrostomorpha</taxon>
        <taxon>Macrostomida</taxon>
        <taxon>Macrostomidae</taxon>
        <taxon>Macrostomum</taxon>
    </lineage>
</organism>
<evidence type="ECO:0000256" key="2">
    <source>
        <dbReference type="SAM" id="MobiDB-lite"/>
    </source>
</evidence>
<evidence type="ECO:0000313" key="5">
    <source>
        <dbReference type="Proteomes" id="UP000215902"/>
    </source>
</evidence>
<keyword evidence="1" id="KW-0175">Coiled coil</keyword>
<evidence type="ECO:0000256" key="1">
    <source>
        <dbReference type="SAM" id="Coils"/>
    </source>
</evidence>
<dbReference type="SMART" id="SM00382">
    <property type="entry name" value="AAA"/>
    <property type="match status" value="2"/>
</dbReference>
<accession>A0A267DZQ1</accession>
<feature type="compositionally biased region" description="Basic and acidic residues" evidence="2">
    <location>
        <begin position="164"/>
        <end position="184"/>
    </location>
</feature>
<dbReference type="Proteomes" id="UP000215902">
    <property type="component" value="Unassembled WGS sequence"/>
</dbReference>
<dbReference type="PANTHER" id="PTHR22605">
    <property type="entry name" value="RZ-TYPE DOMAIN-CONTAINING PROTEIN"/>
    <property type="match status" value="1"/>
</dbReference>
<dbReference type="PANTHER" id="PTHR22605:SF16">
    <property type="entry name" value="E3 UBIQUITIN-PROTEIN LIGASE RNF213"/>
    <property type="match status" value="1"/>
</dbReference>
<reference evidence="4 5" key="1">
    <citation type="submission" date="2017-06" db="EMBL/GenBank/DDBJ databases">
        <title>A platform for efficient transgenesis in Macrostomum lignano, a flatworm model organism for stem cell research.</title>
        <authorList>
            <person name="Berezikov E."/>
        </authorList>
    </citation>
    <scope>NUCLEOTIDE SEQUENCE [LARGE SCALE GENOMIC DNA]</scope>
    <source>
        <strain evidence="4">DV1</strain>
        <tissue evidence="4">Whole organism</tissue>
    </source>
</reference>
<evidence type="ECO:0000313" key="4">
    <source>
        <dbReference type="EMBL" id="PAA53952.1"/>
    </source>
</evidence>